<evidence type="ECO:0000313" key="3">
    <source>
        <dbReference type="Proteomes" id="UP000799766"/>
    </source>
</evidence>
<dbReference type="AlphaFoldDB" id="A0A6A6NQU4"/>
<protein>
    <submittedName>
        <fullName evidence="2">Uncharacterized protein</fullName>
    </submittedName>
</protein>
<sequence>MHVPLEHSSDMRLTIARPCELHTLFEPFFLSPPSGVADFNHAFRGVSPDAENCRCRLCGRSRRRDATCAPKIRANSHSVFQPIHRGVRNASVSKKTSSRPKEVEPLLVPPHMRLLTRSISSTKYYYYYHFLSAARASTVQSNALPTTNPAHCTYQPRPGALSSNRVPISRI</sequence>
<dbReference type="EMBL" id="MU001692">
    <property type="protein sequence ID" value="KAF2454190.1"/>
    <property type="molecule type" value="Genomic_DNA"/>
</dbReference>
<feature type="compositionally biased region" description="Polar residues" evidence="1">
    <location>
        <begin position="161"/>
        <end position="171"/>
    </location>
</feature>
<dbReference type="Proteomes" id="UP000799766">
    <property type="component" value="Unassembled WGS sequence"/>
</dbReference>
<evidence type="ECO:0000256" key="1">
    <source>
        <dbReference type="SAM" id="MobiDB-lite"/>
    </source>
</evidence>
<organism evidence="2 3">
    <name type="scientific">Lineolata rhizophorae</name>
    <dbReference type="NCBI Taxonomy" id="578093"/>
    <lineage>
        <taxon>Eukaryota</taxon>
        <taxon>Fungi</taxon>
        <taxon>Dikarya</taxon>
        <taxon>Ascomycota</taxon>
        <taxon>Pezizomycotina</taxon>
        <taxon>Dothideomycetes</taxon>
        <taxon>Dothideomycetes incertae sedis</taxon>
        <taxon>Lineolatales</taxon>
        <taxon>Lineolataceae</taxon>
        <taxon>Lineolata</taxon>
    </lineage>
</organism>
<accession>A0A6A6NQU4</accession>
<proteinExistence type="predicted"/>
<name>A0A6A6NQU4_9PEZI</name>
<feature type="region of interest" description="Disordered" evidence="1">
    <location>
        <begin position="148"/>
        <end position="171"/>
    </location>
</feature>
<keyword evidence="3" id="KW-1185">Reference proteome</keyword>
<evidence type="ECO:0000313" key="2">
    <source>
        <dbReference type="EMBL" id="KAF2454190.1"/>
    </source>
</evidence>
<gene>
    <name evidence="2" type="ORF">BDY21DRAFT_353237</name>
</gene>
<reference evidence="2" key="1">
    <citation type="journal article" date="2020" name="Stud. Mycol.">
        <title>101 Dothideomycetes genomes: a test case for predicting lifestyles and emergence of pathogens.</title>
        <authorList>
            <person name="Haridas S."/>
            <person name="Albert R."/>
            <person name="Binder M."/>
            <person name="Bloem J."/>
            <person name="Labutti K."/>
            <person name="Salamov A."/>
            <person name="Andreopoulos B."/>
            <person name="Baker S."/>
            <person name="Barry K."/>
            <person name="Bills G."/>
            <person name="Bluhm B."/>
            <person name="Cannon C."/>
            <person name="Castanera R."/>
            <person name="Culley D."/>
            <person name="Daum C."/>
            <person name="Ezra D."/>
            <person name="Gonzalez J."/>
            <person name="Henrissat B."/>
            <person name="Kuo A."/>
            <person name="Liang C."/>
            <person name="Lipzen A."/>
            <person name="Lutzoni F."/>
            <person name="Magnuson J."/>
            <person name="Mondo S."/>
            <person name="Nolan M."/>
            <person name="Ohm R."/>
            <person name="Pangilinan J."/>
            <person name="Park H.-J."/>
            <person name="Ramirez L."/>
            <person name="Alfaro M."/>
            <person name="Sun H."/>
            <person name="Tritt A."/>
            <person name="Yoshinaga Y."/>
            <person name="Zwiers L.-H."/>
            <person name="Turgeon B."/>
            <person name="Goodwin S."/>
            <person name="Spatafora J."/>
            <person name="Crous P."/>
            <person name="Grigoriev I."/>
        </authorList>
    </citation>
    <scope>NUCLEOTIDE SEQUENCE</scope>
    <source>
        <strain evidence="2">ATCC 16933</strain>
    </source>
</reference>